<proteinExistence type="inferred from homology"/>
<dbReference type="OMA" id="HNHATHR"/>
<evidence type="ECO:0000256" key="4">
    <source>
        <dbReference type="ARBA" id="ARBA00006867"/>
    </source>
</evidence>
<feature type="coiled-coil region" evidence="10">
    <location>
        <begin position="47"/>
        <end position="130"/>
    </location>
</feature>
<dbReference type="AlphaFoldDB" id="G0WHV7"/>
<evidence type="ECO:0000256" key="2">
    <source>
        <dbReference type="ARBA" id="ARBA00004123"/>
    </source>
</evidence>
<dbReference type="Proteomes" id="UP000000689">
    <property type="component" value="Chromosome 11"/>
</dbReference>
<evidence type="ECO:0000313" key="12">
    <source>
        <dbReference type="EMBL" id="CCD27368.1"/>
    </source>
</evidence>
<keyword evidence="13" id="KW-1185">Reference proteome</keyword>
<evidence type="ECO:0000256" key="3">
    <source>
        <dbReference type="ARBA" id="ARBA00004317"/>
    </source>
</evidence>
<dbReference type="HOGENOM" id="CLU_894546_0_0_1"/>
<name>G0WHV7_NAUDC</name>
<evidence type="ECO:0000256" key="9">
    <source>
        <dbReference type="ARBA" id="ARBA00023242"/>
    </source>
</evidence>
<dbReference type="Pfam" id="PF11544">
    <property type="entry name" value="Spc42p"/>
    <property type="match status" value="1"/>
</dbReference>
<evidence type="ECO:0000313" key="13">
    <source>
        <dbReference type="Proteomes" id="UP000000689"/>
    </source>
</evidence>
<protein>
    <recommendedName>
        <fullName evidence="5">Spindle pole body component SPC42</fullName>
    </recommendedName>
</protein>
<dbReference type="STRING" id="1071378.G0WHV7"/>
<organism evidence="12 13">
    <name type="scientific">Naumovozyma dairenensis (strain ATCC 10597 / BCRC 20456 / CBS 421 / NBRC 0211 / NRRL Y-12639)</name>
    <name type="common">Saccharomyces dairenensis</name>
    <dbReference type="NCBI Taxonomy" id="1071378"/>
    <lineage>
        <taxon>Eukaryota</taxon>
        <taxon>Fungi</taxon>
        <taxon>Dikarya</taxon>
        <taxon>Ascomycota</taxon>
        <taxon>Saccharomycotina</taxon>
        <taxon>Saccharomycetes</taxon>
        <taxon>Saccharomycetales</taxon>
        <taxon>Saccharomycetaceae</taxon>
        <taxon>Naumovozyma</taxon>
    </lineage>
</organism>
<evidence type="ECO:0000256" key="8">
    <source>
        <dbReference type="ARBA" id="ARBA00023212"/>
    </source>
</evidence>
<accession>G0WHV7</accession>
<evidence type="ECO:0000256" key="7">
    <source>
        <dbReference type="ARBA" id="ARBA00023054"/>
    </source>
</evidence>
<comment type="function">
    <text evidence="1">Forms a polymeric layer at the periphery of the spindle pole body (SPB) central plaque which has an essential function during SPB duplication and may facilitate attachment of the SPB to the nuclear membrane.</text>
</comment>
<evidence type="ECO:0000256" key="11">
    <source>
        <dbReference type="SAM" id="MobiDB-lite"/>
    </source>
</evidence>
<reference evidence="12 13" key="1">
    <citation type="journal article" date="2011" name="Proc. Natl. Acad. Sci. U.S.A.">
        <title>Evolutionary erosion of yeast sex chromosomes by mating-type switching accidents.</title>
        <authorList>
            <person name="Gordon J.L."/>
            <person name="Armisen D."/>
            <person name="Proux-Wera E."/>
            <person name="Oheigeartaigh S.S."/>
            <person name="Byrne K.P."/>
            <person name="Wolfe K.H."/>
        </authorList>
    </citation>
    <scope>NUCLEOTIDE SEQUENCE [LARGE SCALE GENOMIC DNA]</scope>
    <source>
        <strain evidence="13">ATCC 10597 / BCRC 20456 / CBS 421 / NBRC 0211 / NRRL Y-12639</strain>
    </source>
</reference>
<comment type="subcellular location">
    <subcellularLocation>
        <location evidence="3">Cytoplasm</location>
        <location evidence="3">Cytoskeleton</location>
        <location evidence="3">Microtubule organizing center</location>
        <location evidence="3">Spindle pole body</location>
    </subcellularLocation>
    <subcellularLocation>
        <location evidence="2">Nucleus</location>
    </subcellularLocation>
</comment>
<dbReference type="KEGG" id="ndi:NDAI_0K01770"/>
<evidence type="ECO:0000256" key="10">
    <source>
        <dbReference type="SAM" id="Coils"/>
    </source>
</evidence>
<feature type="compositionally biased region" description="Basic and acidic residues" evidence="11">
    <location>
        <begin position="302"/>
        <end position="311"/>
    </location>
</feature>
<evidence type="ECO:0000256" key="1">
    <source>
        <dbReference type="ARBA" id="ARBA00003620"/>
    </source>
</evidence>
<dbReference type="RefSeq" id="XP_003672611.1">
    <property type="nucleotide sequence ID" value="XM_003672563.1"/>
</dbReference>
<dbReference type="GO" id="GO:0005634">
    <property type="term" value="C:nucleus"/>
    <property type="evidence" value="ECO:0007669"/>
    <property type="project" value="UniProtKB-SubCell"/>
</dbReference>
<feature type="region of interest" description="Disordered" evidence="11">
    <location>
        <begin position="289"/>
        <end position="311"/>
    </location>
</feature>
<dbReference type="OrthoDB" id="4061426at2759"/>
<gene>
    <name evidence="12" type="primary">NDAI0K01770</name>
    <name evidence="12" type="ordered locus">NDAI_0K01770</name>
</gene>
<dbReference type="GeneID" id="11497734"/>
<keyword evidence="8" id="KW-0206">Cytoskeleton</keyword>
<sequence length="311" mass="36238">MFRDQGRNVSPTPRRYHYTSGDNAHYYNYPNVTKEDINGDKLLPKEAKLSTRAIDELIEQNRQLRRDLLGRDEENEKLRILNTSLKNKLIKYTDLNKILQDEKTDLEFDNSNLRKRNDRLRTTIKKLSLSTNILADDADFDVENDASAQLESKDDNCIQIPKRKHVNVSSTLSRNEDMHKSKNSSEILNEKLDKLIEYLSQVKKETGNKDTSSHLAVQPNLEHINPTEKILTTDPVIQESLEIRELEEKVEQAKKKTLLKQENELRKLSLSNELMDLLTKLSVEEHGEFDVPKPQNNKKYYPKCEEGHLNR</sequence>
<keyword evidence="6" id="KW-0963">Cytoplasm</keyword>
<dbReference type="InterPro" id="IPR021611">
    <property type="entry name" value="Spc42"/>
</dbReference>
<keyword evidence="9" id="KW-0539">Nucleus</keyword>
<dbReference type="eggNOG" id="ENOG502RYX7">
    <property type="taxonomic scope" value="Eukaryota"/>
</dbReference>
<dbReference type="GO" id="GO:0005816">
    <property type="term" value="C:spindle pole body"/>
    <property type="evidence" value="ECO:0007669"/>
    <property type="project" value="UniProtKB-SubCell"/>
</dbReference>
<evidence type="ECO:0000256" key="5">
    <source>
        <dbReference type="ARBA" id="ARBA00019821"/>
    </source>
</evidence>
<evidence type="ECO:0000256" key="6">
    <source>
        <dbReference type="ARBA" id="ARBA00022490"/>
    </source>
</evidence>
<keyword evidence="7 10" id="KW-0175">Coiled coil</keyword>
<dbReference type="EMBL" id="HE580277">
    <property type="protein sequence ID" value="CCD27368.1"/>
    <property type="molecule type" value="Genomic_DNA"/>
</dbReference>
<feature type="coiled-coil region" evidence="10">
    <location>
        <begin position="236"/>
        <end position="263"/>
    </location>
</feature>
<feature type="region of interest" description="Disordered" evidence="11">
    <location>
        <begin position="1"/>
        <end position="21"/>
    </location>
</feature>
<comment type="similarity">
    <text evidence="4">Belongs to the SPC42 family.</text>
</comment>